<sequence length="50" mass="5704">PGVLETAELRKQAATHNARYSQQVIQGANHFFDEMDDELIQAVANWSQQF</sequence>
<accession>A0A382XGW0</accession>
<gene>
    <name evidence="1" type="ORF">METZ01_LOCUS422933</name>
</gene>
<feature type="non-terminal residue" evidence="1">
    <location>
        <position position="1"/>
    </location>
</feature>
<reference evidence="1" key="1">
    <citation type="submission" date="2018-05" db="EMBL/GenBank/DDBJ databases">
        <authorList>
            <person name="Lanie J.A."/>
            <person name="Ng W.-L."/>
            <person name="Kazmierczak K.M."/>
            <person name="Andrzejewski T.M."/>
            <person name="Davidsen T.M."/>
            <person name="Wayne K.J."/>
            <person name="Tettelin H."/>
            <person name="Glass J.I."/>
            <person name="Rusch D."/>
            <person name="Podicherti R."/>
            <person name="Tsui H.-C.T."/>
            <person name="Winkler M.E."/>
        </authorList>
    </citation>
    <scope>NUCLEOTIDE SEQUENCE</scope>
</reference>
<proteinExistence type="predicted"/>
<name>A0A382XGW0_9ZZZZ</name>
<dbReference type="AlphaFoldDB" id="A0A382XGW0"/>
<dbReference type="EMBL" id="UINC01167517">
    <property type="protein sequence ID" value="SVD70079.1"/>
    <property type="molecule type" value="Genomic_DNA"/>
</dbReference>
<evidence type="ECO:0000313" key="1">
    <source>
        <dbReference type="EMBL" id="SVD70079.1"/>
    </source>
</evidence>
<evidence type="ECO:0008006" key="2">
    <source>
        <dbReference type="Google" id="ProtNLM"/>
    </source>
</evidence>
<protein>
    <recommendedName>
        <fullName evidence="2">Alpha/beta hydrolase</fullName>
    </recommendedName>
</protein>
<organism evidence="1">
    <name type="scientific">marine metagenome</name>
    <dbReference type="NCBI Taxonomy" id="408172"/>
    <lineage>
        <taxon>unclassified sequences</taxon>
        <taxon>metagenomes</taxon>
        <taxon>ecological metagenomes</taxon>
    </lineage>
</organism>